<dbReference type="SUPFAM" id="SSF52540">
    <property type="entry name" value="P-loop containing nucleoside triphosphate hydrolases"/>
    <property type="match status" value="1"/>
</dbReference>
<dbReference type="GO" id="GO:0005739">
    <property type="term" value="C:mitochondrion"/>
    <property type="evidence" value="ECO:0007669"/>
    <property type="project" value="TreeGrafter"/>
</dbReference>
<evidence type="ECO:0000259" key="8">
    <source>
        <dbReference type="Pfam" id="PF02223"/>
    </source>
</evidence>
<keyword evidence="5" id="KW-0547">Nucleotide-binding</keyword>
<name>A0A086JBP1_TOXGO</name>
<dbReference type="InterPro" id="IPR027417">
    <property type="entry name" value="P-loop_NTPase"/>
</dbReference>
<dbReference type="OrthoDB" id="425602at2759"/>
<dbReference type="Gene3D" id="3.40.50.300">
    <property type="entry name" value="P-loop containing nucleotide triphosphate hydrolases"/>
    <property type="match status" value="1"/>
</dbReference>
<dbReference type="InterPro" id="IPR018094">
    <property type="entry name" value="Thymidylate_kinase"/>
</dbReference>
<dbReference type="EC" id="2.7.4.9" evidence="2"/>
<evidence type="ECO:0000256" key="4">
    <source>
        <dbReference type="ARBA" id="ARBA00022727"/>
    </source>
</evidence>
<dbReference type="GO" id="GO:0004550">
    <property type="term" value="F:nucleoside diphosphate kinase activity"/>
    <property type="evidence" value="ECO:0007669"/>
    <property type="project" value="TreeGrafter"/>
</dbReference>
<reference evidence="9 10" key="1">
    <citation type="submission" date="2014-02" db="EMBL/GenBank/DDBJ databases">
        <authorList>
            <person name="Sibley D."/>
            <person name="Venepally P."/>
            <person name="Karamycheva S."/>
            <person name="Hadjithomas M."/>
            <person name="Khan A."/>
            <person name="Brunk B."/>
            <person name="Roos D."/>
            <person name="Caler E."/>
            <person name="Lorenzi H."/>
        </authorList>
    </citation>
    <scope>NUCLEOTIDE SEQUENCE [LARGE SCALE GENOMIC DNA]</scope>
    <source>
        <strain evidence="9 10">GAB2-2007-GAL-DOM2</strain>
    </source>
</reference>
<dbReference type="GO" id="GO:0006233">
    <property type="term" value="P:dTDP biosynthetic process"/>
    <property type="evidence" value="ECO:0007669"/>
    <property type="project" value="InterPro"/>
</dbReference>
<dbReference type="CDD" id="cd01672">
    <property type="entry name" value="TMPK"/>
    <property type="match status" value="1"/>
</dbReference>
<dbReference type="GO" id="GO:0005524">
    <property type="term" value="F:ATP binding"/>
    <property type="evidence" value="ECO:0007669"/>
    <property type="project" value="UniProtKB-KW"/>
</dbReference>
<evidence type="ECO:0000256" key="6">
    <source>
        <dbReference type="ARBA" id="ARBA00022777"/>
    </source>
</evidence>
<evidence type="ECO:0000313" key="10">
    <source>
        <dbReference type="Proteomes" id="UP000028837"/>
    </source>
</evidence>
<protein>
    <recommendedName>
        <fullName evidence="2">dTMP kinase</fullName>
        <ecNumber evidence="2">2.7.4.9</ecNumber>
    </recommendedName>
</protein>
<accession>A0A086JBP1</accession>
<dbReference type="GO" id="GO:0005634">
    <property type="term" value="C:nucleus"/>
    <property type="evidence" value="ECO:0007669"/>
    <property type="project" value="TreeGrafter"/>
</dbReference>
<dbReference type="GO" id="GO:0006227">
    <property type="term" value="P:dUDP biosynthetic process"/>
    <property type="evidence" value="ECO:0007669"/>
    <property type="project" value="TreeGrafter"/>
</dbReference>
<keyword evidence="3 9" id="KW-0808">Transferase</keyword>
<dbReference type="PANTHER" id="PTHR10344">
    <property type="entry name" value="THYMIDYLATE KINASE"/>
    <property type="match status" value="1"/>
</dbReference>
<gene>
    <name evidence="9" type="ORF">TGDOM2_306970</name>
</gene>
<dbReference type="HAMAP" id="MF_00165">
    <property type="entry name" value="Thymidylate_kinase"/>
    <property type="match status" value="1"/>
</dbReference>
<dbReference type="SMR" id="A0A086JBP1"/>
<comment type="caution">
    <text evidence="9">The sequence shown here is derived from an EMBL/GenBank/DDBJ whole genome shotgun (WGS) entry which is preliminary data.</text>
</comment>
<evidence type="ECO:0000256" key="7">
    <source>
        <dbReference type="ARBA" id="ARBA00022840"/>
    </source>
</evidence>
<proteinExistence type="inferred from homology"/>
<dbReference type="PANTHER" id="PTHR10344:SF1">
    <property type="entry name" value="THYMIDYLATE KINASE"/>
    <property type="match status" value="1"/>
</dbReference>
<dbReference type="GO" id="GO:0005829">
    <property type="term" value="C:cytosol"/>
    <property type="evidence" value="ECO:0007669"/>
    <property type="project" value="TreeGrafter"/>
</dbReference>
<evidence type="ECO:0000256" key="2">
    <source>
        <dbReference type="ARBA" id="ARBA00012980"/>
    </source>
</evidence>
<sequence length="273" mass="30171">MAAFTPKRGCLVVFEGIDRSGKSTQARLAYERLTKEGHAAELIRFPDRTTPIGQVLDRFLANASWSSDGQHPQVPPPQLTHLLFAANRWEAQARILRALGEGRTVLVDRYSFSGIAYTVGAAPSVAETEATRLRREAEASGDVEKTAEAVAASTAATGAPVDATFCRESERGLLAPDAVFFLDVAPQETQKRGGYGDEVYEKLATQERVYQVYRQFDNLPYWRRIAASSLSIEELHEKLFEQLKSVIEATQPDQLLPLGSTGDGRRRLWSTSL</sequence>
<organism evidence="9 10">
    <name type="scientific">Toxoplasma gondii GAB2-2007-GAL-DOM2</name>
    <dbReference type="NCBI Taxonomy" id="1130820"/>
    <lineage>
        <taxon>Eukaryota</taxon>
        <taxon>Sar</taxon>
        <taxon>Alveolata</taxon>
        <taxon>Apicomplexa</taxon>
        <taxon>Conoidasida</taxon>
        <taxon>Coccidia</taxon>
        <taxon>Eucoccidiorida</taxon>
        <taxon>Eimeriorina</taxon>
        <taxon>Sarcocystidae</taxon>
        <taxon>Toxoplasma</taxon>
    </lineage>
</organism>
<keyword evidence="6 9" id="KW-0418">Kinase</keyword>
<dbReference type="GO" id="GO:0004798">
    <property type="term" value="F:dTMP kinase activity"/>
    <property type="evidence" value="ECO:0007669"/>
    <property type="project" value="UniProtKB-EC"/>
</dbReference>
<comment type="similarity">
    <text evidence="1">Belongs to the thymidylate kinase family.</text>
</comment>
<dbReference type="Pfam" id="PF02223">
    <property type="entry name" value="Thymidylate_kin"/>
    <property type="match status" value="1"/>
</dbReference>
<evidence type="ECO:0000256" key="3">
    <source>
        <dbReference type="ARBA" id="ARBA00022679"/>
    </source>
</evidence>
<evidence type="ECO:0000313" key="9">
    <source>
        <dbReference type="EMBL" id="KFG29559.1"/>
    </source>
</evidence>
<feature type="domain" description="Thymidylate kinase-like" evidence="8">
    <location>
        <begin position="14"/>
        <end position="120"/>
    </location>
</feature>
<dbReference type="Proteomes" id="UP000028837">
    <property type="component" value="Unassembled WGS sequence"/>
</dbReference>
<dbReference type="GO" id="GO:0006235">
    <property type="term" value="P:dTTP biosynthetic process"/>
    <property type="evidence" value="ECO:0007669"/>
    <property type="project" value="TreeGrafter"/>
</dbReference>
<dbReference type="VEuPathDB" id="ToxoDB:TGDOM2_306970"/>
<keyword evidence="4" id="KW-0545">Nucleotide biosynthesis</keyword>
<evidence type="ECO:0000256" key="1">
    <source>
        <dbReference type="ARBA" id="ARBA00009776"/>
    </source>
</evidence>
<dbReference type="AlphaFoldDB" id="A0A086JBP1"/>
<dbReference type="InterPro" id="IPR039430">
    <property type="entry name" value="Thymidylate_kin-like_dom"/>
</dbReference>
<evidence type="ECO:0000256" key="5">
    <source>
        <dbReference type="ARBA" id="ARBA00022741"/>
    </source>
</evidence>
<dbReference type="EMBL" id="AHZU02001716">
    <property type="protein sequence ID" value="KFG29559.1"/>
    <property type="molecule type" value="Genomic_DNA"/>
</dbReference>
<keyword evidence="7" id="KW-0067">ATP-binding</keyword>